<evidence type="ECO:0000313" key="3">
    <source>
        <dbReference type="EMBL" id="MCE3363182.1"/>
    </source>
</evidence>
<gene>
    <name evidence="3" type="ORF">LB359_12725</name>
    <name evidence="2" type="ORF">QU38_13895</name>
</gene>
<dbReference type="EMBL" id="JXIG01000629">
    <property type="protein sequence ID" value="KIT96009.1"/>
    <property type="molecule type" value="Genomic_DNA"/>
</dbReference>
<accession>A0AA40JLA0</accession>
<organism evidence="2 4">
    <name type="scientific">Staphylococcus aureus</name>
    <dbReference type="NCBI Taxonomy" id="1280"/>
    <lineage>
        <taxon>Bacteria</taxon>
        <taxon>Bacillati</taxon>
        <taxon>Bacillota</taxon>
        <taxon>Bacilli</taxon>
        <taxon>Bacillales</taxon>
        <taxon>Staphylococcaceae</taxon>
        <taxon>Staphylococcus</taxon>
    </lineage>
</organism>
<evidence type="ECO:0000256" key="1">
    <source>
        <dbReference type="SAM" id="Phobius"/>
    </source>
</evidence>
<proteinExistence type="predicted"/>
<protein>
    <recommendedName>
        <fullName evidence="5">Holin-like toxin</fullName>
    </recommendedName>
</protein>
<feature type="transmembrane region" description="Helical" evidence="1">
    <location>
        <begin position="12"/>
        <end position="29"/>
    </location>
</feature>
<evidence type="ECO:0008006" key="5">
    <source>
        <dbReference type="Google" id="ProtNLM"/>
    </source>
</evidence>
<sequence length="34" mass="3933">MLLLERNSMSDFEMLMVVLTIIGLVLISNQDHKK</sequence>
<dbReference type="EMBL" id="JAIUEN010000126">
    <property type="protein sequence ID" value="MCE3363182.1"/>
    <property type="molecule type" value="Genomic_DNA"/>
</dbReference>
<keyword evidence="1" id="KW-1133">Transmembrane helix</keyword>
<dbReference type="Proteomes" id="UP000032274">
    <property type="component" value="Unassembled WGS sequence"/>
</dbReference>
<name>A0AA40JLA0_STAAU</name>
<reference evidence="3" key="3">
    <citation type="submission" date="2023-08" db="EMBL/GenBank/DDBJ databases">
        <authorList>
            <person name="Zhao H."/>
            <person name="Wang X."/>
        </authorList>
    </citation>
    <scope>NUCLEOTIDE SEQUENCE</scope>
    <source>
        <strain evidence="3">NC-4</strain>
    </source>
</reference>
<reference evidence="3" key="2">
    <citation type="journal article" date="2021" name="Front Med (Lausanne)">
        <title>The Prevalence and Determinants of Fusidic Acid Resistance Among Methicillin-Resistant Staphylococcus aureus Clinical Isolates in China.</title>
        <authorList>
            <person name="Zhao H."/>
            <person name="Wang X."/>
            <person name="Wang B."/>
            <person name="Xu Y."/>
            <person name="Rao L."/>
            <person name="Wan B."/>
            <person name="Guo Y."/>
            <person name="Wu X."/>
            <person name="Yu J."/>
            <person name="Chen L."/>
            <person name="Li M."/>
            <person name="Yu F."/>
        </authorList>
    </citation>
    <scope>NUCLEOTIDE SEQUENCE</scope>
    <source>
        <strain evidence="3">NC-4</strain>
    </source>
</reference>
<evidence type="ECO:0000313" key="2">
    <source>
        <dbReference type="EMBL" id="KIT96009.1"/>
    </source>
</evidence>
<evidence type="ECO:0000313" key="4">
    <source>
        <dbReference type="Proteomes" id="UP000032274"/>
    </source>
</evidence>
<dbReference type="RefSeq" id="WP_044122766.1">
    <property type="nucleotide sequence ID" value="NZ_CP047321.1"/>
</dbReference>
<keyword evidence="1" id="KW-0472">Membrane</keyword>
<comment type="caution">
    <text evidence="2">The sequence shown here is derived from an EMBL/GenBank/DDBJ whole genome shotgun (WGS) entry which is preliminary data.</text>
</comment>
<keyword evidence="1" id="KW-0812">Transmembrane</keyword>
<reference evidence="2 4" key="1">
    <citation type="submission" date="2015-01" db="EMBL/GenBank/DDBJ databases">
        <title>Characterization of Swiss Staphylococcus aureus strains involved in food poisoning.</title>
        <authorList>
            <person name="Crovadore J."/>
            <person name="Chablais R."/>
            <person name="Tonacini J."/>
            <person name="Schnyder B."/>
            <person name="Lefort F."/>
        </authorList>
    </citation>
    <scope>NUCLEOTIDE SEQUENCE [LARGE SCALE GENOMIC DNA]</scope>
    <source>
        <strain evidence="2 4">SA-120</strain>
    </source>
</reference>
<dbReference type="AlphaFoldDB" id="A0AA40JLA0"/>
<dbReference type="Proteomes" id="UP001200271">
    <property type="component" value="Unassembled WGS sequence"/>
</dbReference>